<keyword evidence="9" id="KW-0418">Kinase</keyword>
<evidence type="ECO:0000256" key="1">
    <source>
        <dbReference type="ARBA" id="ARBA00000085"/>
    </source>
</evidence>
<dbReference type="SMART" id="SM00387">
    <property type="entry name" value="HATPase_c"/>
    <property type="match status" value="1"/>
</dbReference>
<evidence type="ECO:0000256" key="14">
    <source>
        <dbReference type="SAM" id="Coils"/>
    </source>
</evidence>
<dbReference type="GO" id="GO:0000156">
    <property type="term" value="F:phosphorelay response regulator activity"/>
    <property type="evidence" value="ECO:0007669"/>
    <property type="project" value="TreeGrafter"/>
</dbReference>
<keyword evidence="4" id="KW-1003">Cell membrane</keyword>
<feature type="domain" description="HAMP" evidence="18">
    <location>
        <begin position="309"/>
        <end position="361"/>
    </location>
</feature>
<dbReference type="CDD" id="cd00082">
    <property type="entry name" value="HisKA"/>
    <property type="match status" value="1"/>
</dbReference>
<evidence type="ECO:0000256" key="3">
    <source>
        <dbReference type="ARBA" id="ARBA00012438"/>
    </source>
</evidence>
<evidence type="ECO:0000256" key="7">
    <source>
        <dbReference type="ARBA" id="ARBA00022692"/>
    </source>
</evidence>
<accession>A0A1G2F691</accession>
<keyword evidence="11 15" id="KW-1133">Transmembrane helix</keyword>
<dbReference type="Gene3D" id="6.10.340.10">
    <property type="match status" value="1"/>
</dbReference>
<feature type="domain" description="Histidine kinase" evidence="16">
    <location>
        <begin position="564"/>
        <end position="783"/>
    </location>
</feature>
<dbReference type="InterPro" id="IPR003661">
    <property type="entry name" value="HisK_dim/P_dom"/>
</dbReference>
<dbReference type="EC" id="2.7.13.3" evidence="3"/>
<dbReference type="InterPro" id="IPR000014">
    <property type="entry name" value="PAS"/>
</dbReference>
<keyword evidence="5" id="KW-0597">Phosphoprotein</keyword>
<evidence type="ECO:0000313" key="19">
    <source>
        <dbReference type="EMBL" id="OGZ33594.1"/>
    </source>
</evidence>
<evidence type="ECO:0000256" key="11">
    <source>
        <dbReference type="ARBA" id="ARBA00022989"/>
    </source>
</evidence>
<keyword evidence="10" id="KW-0067">ATP-binding</keyword>
<dbReference type="Gene3D" id="3.30.450.20">
    <property type="entry name" value="PAS domain"/>
    <property type="match status" value="3"/>
</dbReference>
<dbReference type="InterPro" id="IPR005467">
    <property type="entry name" value="His_kinase_dom"/>
</dbReference>
<reference evidence="19 20" key="1">
    <citation type="journal article" date="2016" name="Nat. Commun.">
        <title>Thousands of microbial genomes shed light on interconnected biogeochemical processes in an aquifer system.</title>
        <authorList>
            <person name="Anantharaman K."/>
            <person name="Brown C.T."/>
            <person name="Hug L.A."/>
            <person name="Sharon I."/>
            <person name="Castelle C.J."/>
            <person name="Probst A.J."/>
            <person name="Thomas B.C."/>
            <person name="Singh A."/>
            <person name="Wilkins M.J."/>
            <person name="Karaoz U."/>
            <person name="Brodie E.L."/>
            <person name="Williams K.H."/>
            <person name="Hubbard S.S."/>
            <person name="Banfield J.F."/>
        </authorList>
    </citation>
    <scope>NUCLEOTIDE SEQUENCE [LARGE SCALE GENOMIC DNA]</scope>
</reference>
<evidence type="ECO:0000256" key="10">
    <source>
        <dbReference type="ARBA" id="ARBA00022840"/>
    </source>
</evidence>
<evidence type="ECO:0000256" key="4">
    <source>
        <dbReference type="ARBA" id="ARBA00022475"/>
    </source>
</evidence>
<feature type="transmembrane region" description="Helical" evidence="15">
    <location>
        <begin position="288"/>
        <end position="313"/>
    </location>
</feature>
<sequence>MIFKMPKIKLGNKIALIYFVLGFATIIAVSLIWFLPSLSETKTNAARVQLEIARRGAQEISSFIDYKLDSLQKLSFFMEPEETEKNREIFNRFMQKDQSFFEITLIGETGREQIKVSQFDIFTEADMADRSKEEYFQMTLEGSYLISQVFFNEMAEPYLVLAVPVFSFPKGAVILAKFKLAEMWQIVSSLKAGLQSRAFVVDNEGKLIADSNPSLVLKNINLADLPPVKKIIENNLIVDGLSPEDSYLNDQSQTVLSVGVPMEKLGWGVIIEQPEEDAYSALGNKITAFVLIFLLGGVSIFFVGRLLVIYLFGPMNKLEKGAKIIGAGNLDYRLNIRTGDEIEELAQSFNEMASQLKEFYTDLEHKVDERTSELKSQRNKLDQSSKKLIDREIVLGEVKKQQEKALQEATKARHKAEEARIASLNILEDIDEARKAQEDEKNKIEAVLRSLTDGLIMLDQFGWVSLINVEAELMLNLKKEDIVSKRLGEITNPNIKKIDDLIRTKEEDVEKTEIQLDGFDERILEISTAPVIGINKKILGQIIILHDITREKAVERMKTEFVTIAAHQLRTPLSAVKWTLRLILDGDIGKITEEQAETLQKGYLSNERMISLVNDLLNITRIEEGRFIFGFLKTPFVSLIQETIDNFQVLANMKNIKIKFEKPKNDIEILADKEKIKLALQNLMENAINYSPSGSDVTISLDWDNINLTFSVADKGMGIPKKQQERIFTKFFRGENAIRTETEGTGLGLFLTKNIIEKHGGKIWFETEENKGSVFFFSLPLAK</sequence>
<dbReference type="STRING" id="1801992.A2Y98_01520"/>
<dbReference type="GO" id="GO:0005524">
    <property type="term" value="F:ATP binding"/>
    <property type="evidence" value="ECO:0007669"/>
    <property type="project" value="UniProtKB-KW"/>
</dbReference>
<dbReference type="SUPFAM" id="SSF103190">
    <property type="entry name" value="Sensory domain-like"/>
    <property type="match status" value="1"/>
</dbReference>
<organism evidence="19 20">
    <name type="scientific">Candidatus Portnoybacteria bacterium RBG_19FT_COMBO_36_7</name>
    <dbReference type="NCBI Taxonomy" id="1801992"/>
    <lineage>
        <taxon>Bacteria</taxon>
        <taxon>Candidatus Portnoyibacteriota</taxon>
    </lineage>
</organism>
<dbReference type="Pfam" id="PF02518">
    <property type="entry name" value="HATPase_c"/>
    <property type="match status" value="1"/>
</dbReference>
<keyword evidence="12" id="KW-0902">Two-component regulatory system</keyword>
<evidence type="ECO:0000256" key="8">
    <source>
        <dbReference type="ARBA" id="ARBA00022741"/>
    </source>
</evidence>
<dbReference type="SMART" id="SM00304">
    <property type="entry name" value="HAMP"/>
    <property type="match status" value="1"/>
</dbReference>
<dbReference type="SMART" id="SM00091">
    <property type="entry name" value="PAS"/>
    <property type="match status" value="1"/>
</dbReference>
<dbReference type="Pfam" id="PF02743">
    <property type="entry name" value="dCache_1"/>
    <property type="match status" value="1"/>
</dbReference>
<evidence type="ECO:0000256" key="13">
    <source>
        <dbReference type="ARBA" id="ARBA00023136"/>
    </source>
</evidence>
<feature type="domain" description="PAS" evidence="17">
    <location>
        <begin position="440"/>
        <end position="494"/>
    </location>
</feature>
<dbReference type="InterPro" id="IPR004358">
    <property type="entry name" value="Sig_transdc_His_kin-like_C"/>
</dbReference>
<dbReference type="InterPro" id="IPR003660">
    <property type="entry name" value="HAMP_dom"/>
</dbReference>
<dbReference type="InterPro" id="IPR033479">
    <property type="entry name" value="dCache_1"/>
</dbReference>
<comment type="subcellular location">
    <subcellularLocation>
        <location evidence="2">Cell membrane</location>
        <topology evidence="2">Multi-pass membrane protein</topology>
    </subcellularLocation>
</comment>
<dbReference type="SUPFAM" id="SSF158472">
    <property type="entry name" value="HAMP domain-like"/>
    <property type="match status" value="1"/>
</dbReference>
<dbReference type="Gene3D" id="3.30.565.10">
    <property type="entry name" value="Histidine kinase-like ATPase, C-terminal domain"/>
    <property type="match status" value="1"/>
</dbReference>
<dbReference type="InterPro" id="IPR036890">
    <property type="entry name" value="HATPase_C_sf"/>
</dbReference>
<dbReference type="SUPFAM" id="SSF55785">
    <property type="entry name" value="PYP-like sensor domain (PAS domain)"/>
    <property type="match status" value="1"/>
</dbReference>
<dbReference type="PANTHER" id="PTHR42878:SF7">
    <property type="entry name" value="SENSOR HISTIDINE KINASE GLRK"/>
    <property type="match status" value="1"/>
</dbReference>
<feature type="transmembrane region" description="Helical" evidence="15">
    <location>
        <begin position="14"/>
        <end position="35"/>
    </location>
</feature>
<dbReference type="AlphaFoldDB" id="A0A1G2F691"/>
<dbReference type="InterPro" id="IPR013767">
    <property type="entry name" value="PAS_fold"/>
</dbReference>
<feature type="coiled-coil region" evidence="14">
    <location>
        <begin position="495"/>
        <end position="522"/>
    </location>
</feature>
<dbReference type="Pfam" id="PF00512">
    <property type="entry name" value="HisKA"/>
    <property type="match status" value="1"/>
</dbReference>
<evidence type="ECO:0000256" key="5">
    <source>
        <dbReference type="ARBA" id="ARBA00022553"/>
    </source>
</evidence>
<keyword evidence="14" id="KW-0175">Coiled coil</keyword>
<dbReference type="Proteomes" id="UP000179099">
    <property type="component" value="Unassembled WGS sequence"/>
</dbReference>
<dbReference type="CDD" id="cd06225">
    <property type="entry name" value="HAMP"/>
    <property type="match status" value="1"/>
</dbReference>
<feature type="coiled-coil region" evidence="14">
    <location>
        <begin position="360"/>
        <end position="450"/>
    </location>
</feature>
<evidence type="ECO:0000256" key="9">
    <source>
        <dbReference type="ARBA" id="ARBA00022777"/>
    </source>
</evidence>
<dbReference type="GO" id="GO:0007234">
    <property type="term" value="P:osmosensory signaling via phosphorelay pathway"/>
    <property type="evidence" value="ECO:0007669"/>
    <property type="project" value="TreeGrafter"/>
</dbReference>
<dbReference type="InterPro" id="IPR035965">
    <property type="entry name" value="PAS-like_dom_sf"/>
</dbReference>
<evidence type="ECO:0000259" key="17">
    <source>
        <dbReference type="PROSITE" id="PS50112"/>
    </source>
</evidence>
<dbReference type="SUPFAM" id="SSF55874">
    <property type="entry name" value="ATPase domain of HSP90 chaperone/DNA topoisomerase II/histidine kinase"/>
    <property type="match status" value="1"/>
</dbReference>
<dbReference type="PRINTS" id="PR00344">
    <property type="entry name" value="BCTRLSENSOR"/>
</dbReference>
<dbReference type="GO" id="GO:0030295">
    <property type="term" value="F:protein kinase activator activity"/>
    <property type="evidence" value="ECO:0007669"/>
    <property type="project" value="TreeGrafter"/>
</dbReference>
<comment type="caution">
    <text evidence="19">The sequence shown here is derived from an EMBL/GenBank/DDBJ whole genome shotgun (WGS) entry which is preliminary data.</text>
</comment>
<keyword evidence="7 15" id="KW-0812">Transmembrane</keyword>
<evidence type="ECO:0000259" key="16">
    <source>
        <dbReference type="PROSITE" id="PS50109"/>
    </source>
</evidence>
<evidence type="ECO:0000313" key="20">
    <source>
        <dbReference type="Proteomes" id="UP000179099"/>
    </source>
</evidence>
<dbReference type="CDD" id="cd12912">
    <property type="entry name" value="PDC2_MCP_like"/>
    <property type="match status" value="1"/>
</dbReference>
<proteinExistence type="predicted"/>
<dbReference type="GO" id="GO:0000155">
    <property type="term" value="F:phosphorelay sensor kinase activity"/>
    <property type="evidence" value="ECO:0007669"/>
    <property type="project" value="InterPro"/>
</dbReference>
<evidence type="ECO:0000256" key="2">
    <source>
        <dbReference type="ARBA" id="ARBA00004651"/>
    </source>
</evidence>
<gene>
    <name evidence="19" type="ORF">A2Y98_01520</name>
</gene>
<dbReference type="SMART" id="SM00388">
    <property type="entry name" value="HisKA"/>
    <property type="match status" value="1"/>
</dbReference>
<dbReference type="PANTHER" id="PTHR42878">
    <property type="entry name" value="TWO-COMPONENT HISTIDINE KINASE"/>
    <property type="match status" value="1"/>
</dbReference>
<evidence type="ECO:0000259" key="18">
    <source>
        <dbReference type="PROSITE" id="PS50885"/>
    </source>
</evidence>
<dbReference type="CDD" id="cd00075">
    <property type="entry name" value="HATPase"/>
    <property type="match status" value="1"/>
</dbReference>
<name>A0A1G2F691_9BACT</name>
<dbReference type="FunFam" id="3.30.565.10:FF:000037">
    <property type="entry name" value="Hybrid sensor histidine kinase/response regulator"/>
    <property type="match status" value="1"/>
</dbReference>
<dbReference type="Pfam" id="PF00672">
    <property type="entry name" value="HAMP"/>
    <property type="match status" value="1"/>
</dbReference>
<evidence type="ECO:0000256" key="12">
    <source>
        <dbReference type="ARBA" id="ARBA00023012"/>
    </source>
</evidence>
<keyword evidence="8" id="KW-0547">Nucleotide-binding</keyword>
<dbReference type="Gene3D" id="1.10.287.130">
    <property type="match status" value="1"/>
</dbReference>
<dbReference type="Pfam" id="PF00989">
    <property type="entry name" value="PAS"/>
    <property type="match status" value="1"/>
</dbReference>
<evidence type="ECO:0000256" key="15">
    <source>
        <dbReference type="SAM" id="Phobius"/>
    </source>
</evidence>
<dbReference type="EMBL" id="MHMW01000028">
    <property type="protein sequence ID" value="OGZ33594.1"/>
    <property type="molecule type" value="Genomic_DNA"/>
</dbReference>
<dbReference type="InterPro" id="IPR036097">
    <property type="entry name" value="HisK_dim/P_sf"/>
</dbReference>
<dbReference type="InterPro" id="IPR050351">
    <property type="entry name" value="BphY/WalK/GraS-like"/>
</dbReference>
<evidence type="ECO:0000256" key="6">
    <source>
        <dbReference type="ARBA" id="ARBA00022679"/>
    </source>
</evidence>
<protein>
    <recommendedName>
        <fullName evidence="3">histidine kinase</fullName>
        <ecNumber evidence="3">2.7.13.3</ecNumber>
    </recommendedName>
</protein>
<dbReference type="PROSITE" id="PS50112">
    <property type="entry name" value="PAS"/>
    <property type="match status" value="1"/>
</dbReference>
<dbReference type="GO" id="GO:0006355">
    <property type="term" value="P:regulation of DNA-templated transcription"/>
    <property type="evidence" value="ECO:0007669"/>
    <property type="project" value="InterPro"/>
</dbReference>
<dbReference type="InterPro" id="IPR029151">
    <property type="entry name" value="Sensor-like_sf"/>
</dbReference>
<keyword evidence="13 15" id="KW-0472">Membrane</keyword>
<dbReference type="SUPFAM" id="SSF47384">
    <property type="entry name" value="Homodimeric domain of signal transducing histidine kinase"/>
    <property type="match status" value="1"/>
</dbReference>
<dbReference type="NCBIfam" id="TIGR00229">
    <property type="entry name" value="sensory_box"/>
    <property type="match status" value="1"/>
</dbReference>
<dbReference type="GO" id="GO:0005886">
    <property type="term" value="C:plasma membrane"/>
    <property type="evidence" value="ECO:0007669"/>
    <property type="project" value="UniProtKB-SubCell"/>
</dbReference>
<comment type="catalytic activity">
    <reaction evidence="1">
        <text>ATP + protein L-histidine = ADP + protein N-phospho-L-histidine.</text>
        <dbReference type="EC" id="2.7.13.3"/>
    </reaction>
</comment>
<dbReference type="PROSITE" id="PS50885">
    <property type="entry name" value="HAMP"/>
    <property type="match status" value="1"/>
</dbReference>
<dbReference type="InterPro" id="IPR003594">
    <property type="entry name" value="HATPase_dom"/>
</dbReference>
<dbReference type="PROSITE" id="PS50109">
    <property type="entry name" value="HIS_KIN"/>
    <property type="match status" value="1"/>
</dbReference>
<keyword evidence="6" id="KW-0808">Transferase</keyword>